<comment type="caution">
    <text evidence="2">The sequence shown here is derived from an EMBL/GenBank/DDBJ whole genome shotgun (WGS) entry which is preliminary data.</text>
</comment>
<evidence type="ECO:0008006" key="4">
    <source>
        <dbReference type="Google" id="ProtNLM"/>
    </source>
</evidence>
<reference evidence="2 3" key="1">
    <citation type="submission" date="2021-08" db="EMBL/GenBank/DDBJ databases">
        <authorList>
            <person name="Peeters C."/>
        </authorList>
    </citation>
    <scope>NUCLEOTIDE SEQUENCE [LARGE SCALE GENOMIC DNA]</scope>
    <source>
        <strain evidence="2 3">LMG 32289</strain>
    </source>
</reference>
<dbReference type="PROSITE" id="PS51257">
    <property type="entry name" value="PROKAR_LIPOPROTEIN"/>
    <property type="match status" value="1"/>
</dbReference>
<protein>
    <recommendedName>
        <fullName evidence="4">Lipoprotein</fullName>
    </recommendedName>
</protein>
<proteinExistence type="predicted"/>
<evidence type="ECO:0000313" key="3">
    <source>
        <dbReference type="Proteomes" id="UP000706525"/>
    </source>
</evidence>
<dbReference type="RefSeq" id="WP_223983525.1">
    <property type="nucleotide sequence ID" value="NZ_CAJZAG010000002.1"/>
</dbReference>
<feature type="region of interest" description="Disordered" evidence="1">
    <location>
        <begin position="26"/>
        <end position="78"/>
    </location>
</feature>
<dbReference type="Proteomes" id="UP000706525">
    <property type="component" value="Unassembled WGS sequence"/>
</dbReference>
<dbReference type="EMBL" id="CAJZAG010000002">
    <property type="protein sequence ID" value="CAG9167229.1"/>
    <property type="molecule type" value="Genomic_DNA"/>
</dbReference>
<evidence type="ECO:0000313" key="2">
    <source>
        <dbReference type="EMBL" id="CAG9167229.1"/>
    </source>
</evidence>
<accession>A0ABM8WIL0</accession>
<sequence length="78" mass="8389">MTRISTVATLVVAGALLVACGEKPQTIGGSHAKADTPAYEGAPGDPFVAKGWTPGDKTSWQNQIRERNQYQNEYVRSP</sequence>
<feature type="compositionally biased region" description="Polar residues" evidence="1">
    <location>
        <begin position="56"/>
        <end position="78"/>
    </location>
</feature>
<organism evidence="2 3">
    <name type="scientific">Cupriavidus pampae</name>
    <dbReference type="NCBI Taxonomy" id="659251"/>
    <lineage>
        <taxon>Bacteria</taxon>
        <taxon>Pseudomonadati</taxon>
        <taxon>Pseudomonadota</taxon>
        <taxon>Betaproteobacteria</taxon>
        <taxon>Burkholderiales</taxon>
        <taxon>Burkholderiaceae</taxon>
        <taxon>Cupriavidus</taxon>
    </lineage>
</organism>
<evidence type="ECO:0000256" key="1">
    <source>
        <dbReference type="SAM" id="MobiDB-lite"/>
    </source>
</evidence>
<name>A0ABM8WIL0_9BURK</name>
<gene>
    <name evidence="2" type="ORF">LMG32289_01336</name>
</gene>
<keyword evidence="3" id="KW-1185">Reference proteome</keyword>